<dbReference type="Gene3D" id="1.10.800.10">
    <property type="entry name" value="Aromatic amino acid hydroxylase"/>
    <property type="match status" value="1"/>
</dbReference>
<keyword evidence="6" id="KW-0503">Monooxygenase</keyword>
<evidence type="ECO:0000259" key="8">
    <source>
        <dbReference type="PROSITE" id="PS51410"/>
    </source>
</evidence>
<dbReference type="EMBL" id="OC876861">
    <property type="protein sequence ID" value="CAD7639586.1"/>
    <property type="molecule type" value="Genomic_DNA"/>
</dbReference>
<dbReference type="PANTHER" id="PTHR11473">
    <property type="entry name" value="AROMATIC AMINO ACID HYDROXYLASE"/>
    <property type="match status" value="1"/>
</dbReference>
<feature type="binding site" evidence="7">
    <location>
        <position position="213"/>
    </location>
    <ligand>
        <name>Fe cation</name>
        <dbReference type="ChEBI" id="CHEBI:24875"/>
    </ligand>
</feature>
<feature type="binding site" evidence="7">
    <location>
        <position position="168"/>
    </location>
    <ligand>
        <name>Fe cation</name>
        <dbReference type="ChEBI" id="CHEBI:24875"/>
    </ligand>
</feature>
<dbReference type="GO" id="GO:0004511">
    <property type="term" value="F:tyrosine 3-monooxygenase activity"/>
    <property type="evidence" value="ECO:0007669"/>
    <property type="project" value="TreeGrafter"/>
</dbReference>
<dbReference type="InterPro" id="IPR036329">
    <property type="entry name" value="Aro-AA_hydroxylase_C_sf"/>
</dbReference>
<proteinExistence type="inferred from homology"/>
<dbReference type="PANTHER" id="PTHR11473:SF15">
    <property type="entry name" value="TYROSINE 3-MONOOXYGENASE"/>
    <property type="match status" value="1"/>
</dbReference>
<evidence type="ECO:0000313" key="9">
    <source>
        <dbReference type="EMBL" id="CAD7639586.1"/>
    </source>
</evidence>
<feature type="domain" description="Biopterin-dependent aromatic amino acid hydroxylase family profile" evidence="8">
    <location>
        <begin position="1"/>
        <end position="336"/>
    </location>
</feature>
<organism evidence="9">
    <name type="scientific">Medioppia subpectinata</name>
    <dbReference type="NCBI Taxonomy" id="1979941"/>
    <lineage>
        <taxon>Eukaryota</taxon>
        <taxon>Metazoa</taxon>
        <taxon>Ecdysozoa</taxon>
        <taxon>Arthropoda</taxon>
        <taxon>Chelicerata</taxon>
        <taxon>Arachnida</taxon>
        <taxon>Acari</taxon>
        <taxon>Acariformes</taxon>
        <taxon>Sarcoptiformes</taxon>
        <taxon>Oribatida</taxon>
        <taxon>Brachypylina</taxon>
        <taxon>Oppioidea</taxon>
        <taxon>Oppiidae</taxon>
        <taxon>Medioppia</taxon>
    </lineage>
</organism>
<dbReference type="GO" id="GO:0005506">
    <property type="term" value="F:iron ion binding"/>
    <property type="evidence" value="ECO:0007669"/>
    <property type="project" value="InterPro"/>
</dbReference>
<dbReference type="InterPro" id="IPR001273">
    <property type="entry name" value="ArAA_hydroxylase"/>
</dbReference>
<dbReference type="GO" id="GO:0043204">
    <property type="term" value="C:perikaryon"/>
    <property type="evidence" value="ECO:0007669"/>
    <property type="project" value="TreeGrafter"/>
</dbReference>
<evidence type="ECO:0000256" key="3">
    <source>
        <dbReference type="ARBA" id="ARBA00022723"/>
    </source>
</evidence>
<reference evidence="9" key="1">
    <citation type="submission" date="2020-11" db="EMBL/GenBank/DDBJ databases">
        <authorList>
            <person name="Tran Van P."/>
        </authorList>
    </citation>
    <scope>NUCLEOTIDE SEQUENCE</scope>
</reference>
<sequence>DPWFPRHISELDQCTHIIAKYEPDLDSDHPGFLDKTYRMRRKDIADIAFNYKYGESIPRVTYTESEIRTWGEVYKELRRLFESHACRTHVDVFTLLEKECGYASDNIPQLQDVSLFLKRRTGFTLRPAAGLLTARDFLASLAFRVFQTTQYLRHDSNPHHSPEPDCIHELIGHVPILADPTFAQFSQEIGLASLGASDEEIEKFATLYWFTVEFGLCKEKGEIKAYGAGLLSSYGELKHSLSPKPELRAFDPMATAVQPYQDVEYQDVYYVAESFEDAKNKFSEYVKTKLARRYEVYYDSFTDSVNILDSMNKLHAFGTKIKSDINCLNTALSRISGQK</sequence>
<evidence type="ECO:0000256" key="2">
    <source>
        <dbReference type="ARBA" id="ARBA00009712"/>
    </source>
</evidence>
<dbReference type="PROSITE" id="PS51410">
    <property type="entry name" value="BH4_AAA_HYDROXYL_2"/>
    <property type="match status" value="1"/>
</dbReference>
<keyword evidence="4" id="KW-0560">Oxidoreductase</keyword>
<dbReference type="AlphaFoldDB" id="A0A7R9QCG6"/>
<comment type="cofactor">
    <cofactor evidence="1 7">
        <name>Fe(2+)</name>
        <dbReference type="ChEBI" id="CHEBI:29033"/>
    </cofactor>
</comment>
<dbReference type="PRINTS" id="PR00372">
    <property type="entry name" value="FYWHYDRXLASE"/>
</dbReference>
<dbReference type="InterPro" id="IPR019774">
    <property type="entry name" value="Aromatic-AA_hydroxylase_C"/>
</dbReference>
<evidence type="ECO:0000313" key="10">
    <source>
        <dbReference type="Proteomes" id="UP000759131"/>
    </source>
</evidence>
<dbReference type="Pfam" id="PF00351">
    <property type="entry name" value="Biopterin_H"/>
    <property type="match status" value="1"/>
</dbReference>
<keyword evidence="10" id="KW-1185">Reference proteome</keyword>
<name>A0A7R9QCG6_9ACAR</name>
<dbReference type="SUPFAM" id="SSF56534">
    <property type="entry name" value="Aromatic aminoacid monoxygenases, catalytic and oligomerization domains"/>
    <property type="match status" value="1"/>
</dbReference>
<comment type="similarity">
    <text evidence="2">Belongs to the biopterin-dependent aromatic amino acid hydroxylase family.</text>
</comment>
<evidence type="ECO:0000256" key="4">
    <source>
        <dbReference type="ARBA" id="ARBA00023002"/>
    </source>
</evidence>
<evidence type="ECO:0000256" key="5">
    <source>
        <dbReference type="ARBA" id="ARBA00023004"/>
    </source>
</evidence>
<evidence type="ECO:0000256" key="1">
    <source>
        <dbReference type="ARBA" id="ARBA00001954"/>
    </source>
</evidence>
<dbReference type="GO" id="GO:0005737">
    <property type="term" value="C:cytoplasm"/>
    <property type="evidence" value="ECO:0007669"/>
    <property type="project" value="TreeGrafter"/>
</dbReference>
<evidence type="ECO:0000256" key="7">
    <source>
        <dbReference type="PIRSR" id="PIRSR601273-2"/>
    </source>
</evidence>
<dbReference type="InterPro" id="IPR036951">
    <property type="entry name" value="ArAA_hydroxylase_sf"/>
</dbReference>
<dbReference type="EMBL" id="CAJPIZ010022286">
    <property type="protein sequence ID" value="CAG2117903.1"/>
    <property type="molecule type" value="Genomic_DNA"/>
</dbReference>
<dbReference type="FunFam" id="1.10.800.10:FF:000002">
    <property type="entry name" value="Tyrosine 3-monooxygenase"/>
    <property type="match status" value="1"/>
</dbReference>
<gene>
    <name evidence="9" type="ORF">OSB1V03_LOCUS17856</name>
</gene>
<feature type="binding site" evidence="7">
    <location>
        <position position="173"/>
    </location>
    <ligand>
        <name>Fe cation</name>
        <dbReference type="ChEBI" id="CHEBI:24875"/>
    </ligand>
</feature>
<feature type="non-terminal residue" evidence="9">
    <location>
        <position position="1"/>
    </location>
</feature>
<protein>
    <recommendedName>
        <fullName evidence="8">Biopterin-dependent aromatic amino acid hydroxylase family profile domain-containing protein</fullName>
    </recommendedName>
</protein>
<dbReference type="OrthoDB" id="983542at2759"/>
<feature type="non-terminal residue" evidence="9">
    <location>
        <position position="339"/>
    </location>
</feature>
<accession>A0A7R9QCG6</accession>
<dbReference type="GO" id="GO:0030424">
    <property type="term" value="C:axon"/>
    <property type="evidence" value="ECO:0007669"/>
    <property type="project" value="TreeGrafter"/>
</dbReference>
<keyword evidence="5 7" id="KW-0408">Iron</keyword>
<keyword evidence="3 7" id="KW-0479">Metal-binding</keyword>
<evidence type="ECO:0000256" key="6">
    <source>
        <dbReference type="ARBA" id="ARBA00023033"/>
    </source>
</evidence>
<dbReference type="Proteomes" id="UP000759131">
    <property type="component" value="Unassembled WGS sequence"/>
</dbReference>
<dbReference type="InterPro" id="IPR018301">
    <property type="entry name" value="ArAA_hydroxylase_Fe/CU_BS"/>
</dbReference>
<dbReference type="GO" id="GO:0006585">
    <property type="term" value="P:dopamine biosynthetic process from tyrosine"/>
    <property type="evidence" value="ECO:0007669"/>
    <property type="project" value="TreeGrafter"/>
</dbReference>
<dbReference type="PROSITE" id="PS00367">
    <property type="entry name" value="BH4_AAA_HYDROXYL_1"/>
    <property type="match status" value="1"/>
</dbReference>